<dbReference type="WBParaSite" id="TCNE_0001663501-mRNA-1">
    <property type="protein sequence ID" value="TCNE_0001663501-mRNA-1"/>
    <property type="gene ID" value="TCNE_0001663501"/>
</dbReference>
<keyword evidence="3" id="KW-1185">Reference proteome</keyword>
<dbReference type="Proteomes" id="UP000050794">
    <property type="component" value="Unassembled WGS sequence"/>
</dbReference>
<proteinExistence type="predicted"/>
<feature type="compositionally biased region" description="Low complexity" evidence="1">
    <location>
        <begin position="96"/>
        <end position="111"/>
    </location>
</feature>
<evidence type="ECO:0000313" key="2">
    <source>
        <dbReference type="EMBL" id="VDM47955.1"/>
    </source>
</evidence>
<evidence type="ECO:0000313" key="3">
    <source>
        <dbReference type="Proteomes" id="UP000050794"/>
    </source>
</evidence>
<reference evidence="2 3" key="2">
    <citation type="submission" date="2018-11" db="EMBL/GenBank/DDBJ databases">
        <authorList>
            <consortium name="Pathogen Informatics"/>
        </authorList>
    </citation>
    <scope>NUCLEOTIDE SEQUENCE [LARGE SCALE GENOMIC DNA]</scope>
</reference>
<gene>
    <name evidence="2" type="ORF">TCNE_LOCUS16634</name>
</gene>
<reference evidence="4" key="1">
    <citation type="submission" date="2016-06" db="UniProtKB">
        <authorList>
            <consortium name="WormBaseParasite"/>
        </authorList>
    </citation>
    <scope>IDENTIFICATION</scope>
</reference>
<evidence type="ECO:0000313" key="4">
    <source>
        <dbReference type="WBParaSite" id="TCNE_0001663501-mRNA-1"/>
    </source>
</evidence>
<evidence type="ECO:0000256" key="1">
    <source>
        <dbReference type="SAM" id="MobiDB-lite"/>
    </source>
</evidence>
<protein>
    <submittedName>
        <fullName evidence="4">Vacuolar protein sorting-associated protein 13B</fullName>
    </submittedName>
</protein>
<sequence>MLLPYIFGVLDLLLSDRRSWRTLSLHQIISARNAVTVPYDIVTLDNVSEPQVTSIQDILKVCTVAEGELPVHLKSTGLKNLFGIMFFRDSEVNIKAAKPSQPSPAKAAEQQNQPKKDEPMNVVS</sequence>
<feature type="region of interest" description="Disordered" evidence="1">
    <location>
        <begin position="96"/>
        <end position="124"/>
    </location>
</feature>
<dbReference type="AlphaFoldDB" id="A0A183V7B4"/>
<name>A0A183V7B4_TOXCA</name>
<organism evidence="3 4">
    <name type="scientific">Toxocara canis</name>
    <name type="common">Canine roundworm</name>
    <dbReference type="NCBI Taxonomy" id="6265"/>
    <lineage>
        <taxon>Eukaryota</taxon>
        <taxon>Metazoa</taxon>
        <taxon>Ecdysozoa</taxon>
        <taxon>Nematoda</taxon>
        <taxon>Chromadorea</taxon>
        <taxon>Rhabditida</taxon>
        <taxon>Spirurina</taxon>
        <taxon>Ascaridomorpha</taxon>
        <taxon>Ascaridoidea</taxon>
        <taxon>Toxocaridae</taxon>
        <taxon>Toxocara</taxon>
    </lineage>
</organism>
<feature type="compositionally biased region" description="Basic and acidic residues" evidence="1">
    <location>
        <begin position="114"/>
        <end position="124"/>
    </location>
</feature>
<accession>A0A183V7B4</accession>
<dbReference type="EMBL" id="UYWY01023762">
    <property type="protein sequence ID" value="VDM47955.1"/>
    <property type="molecule type" value="Genomic_DNA"/>
</dbReference>